<evidence type="ECO:0000256" key="2">
    <source>
        <dbReference type="SAM" id="Phobius"/>
    </source>
</evidence>
<feature type="compositionally biased region" description="Low complexity" evidence="1">
    <location>
        <begin position="79"/>
        <end position="91"/>
    </location>
</feature>
<protein>
    <submittedName>
        <fullName evidence="3">Uncharacterized protein</fullName>
    </submittedName>
</protein>
<keyword evidence="2" id="KW-0812">Transmembrane</keyword>
<reference evidence="4" key="2">
    <citation type="submission" date="2015-01" db="EMBL/GenBank/DDBJ databases">
        <title>Evolutionary Origins and Diversification of the Mycorrhizal Mutualists.</title>
        <authorList>
            <consortium name="DOE Joint Genome Institute"/>
            <consortium name="Mycorrhizal Genomics Consortium"/>
            <person name="Kohler A."/>
            <person name="Kuo A."/>
            <person name="Nagy L.G."/>
            <person name="Floudas D."/>
            <person name="Copeland A."/>
            <person name="Barry K.W."/>
            <person name="Cichocki N."/>
            <person name="Veneault-Fourrey C."/>
            <person name="LaButti K."/>
            <person name="Lindquist E.A."/>
            <person name="Lipzen A."/>
            <person name="Lundell T."/>
            <person name="Morin E."/>
            <person name="Murat C."/>
            <person name="Riley R."/>
            <person name="Ohm R."/>
            <person name="Sun H."/>
            <person name="Tunlid A."/>
            <person name="Henrissat B."/>
            <person name="Grigoriev I.V."/>
            <person name="Hibbett D.S."/>
            <person name="Martin F."/>
        </authorList>
    </citation>
    <scope>NUCLEOTIDE SEQUENCE [LARGE SCALE GENOMIC DNA]</scope>
    <source>
        <strain evidence="4">MAFF 305830</strain>
    </source>
</reference>
<accession>A0A0C2XKZ8</accession>
<dbReference type="HOGENOM" id="CLU_1070247_0_0_1"/>
<feature type="region of interest" description="Disordered" evidence="1">
    <location>
        <begin position="192"/>
        <end position="260"/>
    </location>
</feature>
<evidence type="ECO:0000313" key="3">
    <source>
        <dbReference type="EMBL" id="KIM29687.1"/>
    </source>
</evidence>
<evidence type="ECO:0000313" key="4">
    <source>
        <dbReference type="Proteomes" id="UP000054097"/>
    </source>
</evidence>
<organism evidence="3 4">
    <name type="scientific">Serendipita vermifera MAFF 305830</name>
    <dbReference type="NCBI Taxonomy" id="933852"/>
    <lineage>
        <taxon>Eukaryota</taxon>
        <taxon>Fungi</taxon>
        <taxon>Dikarya</taxon>
        <taxon>Basidiomycota</taxon>
        <taxon>Agaricomycotina</taxon>
        <taxon>Agaricomycetes</taxon>
        <taxon>Sebacinales</taxon>
        <taxon>Serendipitaceae</taxon>
        <taxon>Serendipita</taxon>
    </lineage>
</organism>
<dbReference type="Proteomes" id="UP000054097">
    <property type="component" value="Unassembled WGS sequence"/>
</dbReference>
<name>A0A0C2XKZ8_SERVB</name>
<feature type="region of interest" description="Disordered" evidence="1">
    <location>
        <begin position="74"/>
        <end position="102"/>
    </location>
</feature>
<proteinExistence type="predicted"/>
<keyword evidence="2" id="KW-1133">Transmembrane helix</keyword>
<sequence length="260" mass="27785">MSIPISVHVLSDGAAYLWNPPNDSWICSFANFFFILGIIVASPMLFLLALDITSYAIVRTLGIENAHPASSKANLRIITPSTPSTSSTPSPVEGATPSQKSTLLTVVNTQSTTLKHRPKSISIPTNQSLSIEQAMQPFFTTPGGHSAHPNLELAGLFSPPESRTPSPPGDDLKSGGTDSYLHLDHHRANAANEELDEGPTPRAEAQNNALSPPYPRVRVQGTDDANADGGPDGVASANNKDDQHVLLRRRNKTGPTRNLD</sequence>
<feature type="transmembrane region" description="Helical" evidence="2">
    <location>
        <begin position="29"/>
        <end position="50"/>
    </location>
</feature>
<dbReference type="EMBL" id="KN824287">
    <property type="protein sequence ID" value="KIM29687.1"/>
    <property type="molecule type" value="Genomic_DNA"/>
</dbReference>
<reference evidence="3 4" key="1">
    <citation type="submission" date="2014-04" db="EMBL/GenBank/DDBJ databases">
        <authorList>
            <consortium name="DOE Joint Genome Institute"/>
            <person name="Kuo A."/>
            <person name="Zuccaro A."/>
            <person name="Kohler A."/>
            <person name="Nagy L.G."/>
            <person name="Floudas D."/>
            <person name="Copeland A."/>
            <person name="Barry K.W."/>
            <person name="Cichocki N."/>
            <person name="Veneault-Fourrey C."/>
            <person name="LaButti K."/>
            <person name="Lindquist E.A."/>
            <person name="Lipzen A."/>
            <person name="Lundell T."/>
            <person name="Morin E."/>
            <person name="Murat C."/>
            <person name="Sun H."/>
            <person name="Tunlid A."/>
            <person name="Henrissat B."/>
            <person name="Grigoriev I.V."/>
            <person name="Hibbett D.S."/>
            <person name="Martin F."/>
            <person name="Nordberg H.P."/>
            <person name="Cantor M.N."/>
            <person name="Hua S.X."/>
        </authorList>
    </citation>
    <scope>NUCLEOTIDE SEQUENCE [LARGE SCALE GENOMIC DNA]</scope>
    <source>
        <strain evidence="3 4">MAFF 305830</strain>
    </source>
</reference>
<keyword evidence="4" id="KW-1185">Reference proteome</keyword>
<dbReference type="AlphaFoldDB" id="A0A0C2XKZ8"/>
<gene>
    <name evidence="3" type="ORF">M408DRAFT_22567</name>
</gene>
<evidence type="ECO:0000256" key="1">
    <source>
        <dbReference type="SAM" id="MobiDB-lite"/>
    </source>
</evidence>
<dbReference type="OrthoDB" id="3363417at2759"/>
<feature type="region of interest" description="Disordered" evidence="1">
    <location>
        <begin position="138"/>
        <end position="180"/>
    </location>
</feature>
<keyword evidence="2" id="KW-0472">Membrane</keyword>